<keyword evidence="6 8" id="KW-0472">Membrane</keyword>
<feature type="compositionally biased region" description="Polar residues" evidence="7">
    <location>
        <begin position="351"/>
        <end position="364"/>
    </location>
</feature>
<name>A0ABR4AKJ9_9LECA</name>
<dbReference type="PANTHER" id="PTHR21212">
    <property type="entry name" value="BERNARDINELLI-SEIP CONGENITAL LIPODYSTROPHY 2 HOMOLOG BSCL2 PROTEIN"/>
    <property type="match status" value="1"/>
</dbReference>
<feature type="compositionally biased region" description="Polar residues" evidence="7">
    <location>
        <begin position="318"/>
        <end position="329"/>
    </location>
</feature>
<feature type="compositionally biased region" description="Basic and acidic residues" evidence="7">
    <location>
        <begin position="373"/>
        <end position="389"/>
    </location>
</feature>
<feature type="region of interest" description="Disordered" evidence="7">
    <location>
        <begin position="1"/>
        <end position="38"/>
    </location>
</feature>
<evidence type="ECO:0000256" key="1">
    <source>
        <dbReference type="ARBA" id="ARBA00004477"/>
    </source>
</evidence>
<feature type="transmembrane region" description="Helical" evidence="8">
    <location>
        <begin position="79"/>
        <end position="101"/>
    </location>
</feature>
<protein>
    <recommendedName>
        <fullName evidence="11">Adipose-regulatory protein</fullName>
    </recommendedName>
</protein>
<keyword evidence="3" id="KW-0256">Endoplasmic reticulum</keyword>
<accession>A0ABR4AKJ9</accession>
<dbReference type="InterPro" id="IPR009617">
    <property type="entry name" value="Seipin"/>
</dbReference>
<keyword evidence="10" id="KW-1185">Reference proteome</keyword>
<gene>
    <name evidence="9" type="ORF">N7G274_001742</name>
</gene>
<dbReference type="Pfam" id="PF06775">
    <property type="entry name" value="Seipin"/>
    <property type="match status" value="1"/>
</dbReference>
<dbReference type="EMBL" id="JBEFKJ010000004">
    <property type="protein sequence ID" value="KAL2046295.1"/>
    <property type="molecule type" value="Genomic_DNA"/>
</dbReference>
<evidence type="ECO:0000256" key="3">
    <source>
        <dbReference type="ARBA" id="ARBA00022824"/>
    </source>
</evidence>
<sequence>MPRLRTPAITRAKIDSQTPSENNRASANAFPHHRQHRNHVLMEDSKGRRTVIGKAADTALVPLHAAISKPAQKAYLGTFLFAATSLILFVISSVAYTLFYYNYVPQTSVQRVIHLQFGSNSPYGTAVLSNALTSLQAYDVTLSLHLPRTPTNIDTGNFMLDLSLLAPDKSPSDSVASRLYGNTSASVLARSRRPAILTYASPIVDTANTLYGLPWHVLGWKQESEKLQVSMFEGVEFAKGWANVPQSAKVVVESDQKMQFYEVGIAIVARFSGLRWILYHHRIISFICFTTAFWSSAMLSMLLAYFVLSSNISIPQRTTKMDSETNGSAIKQEPEDSETFDPTSFDDISDTPRSFPTLSRQMPLQFTGRPGSAKKEEDEQVKREEDEVVRSTGIQPLVTEADDEDDEAAEATSSWRDSGLGTGIDEERIASIQRRRKALMGGRED</sequence>
<organism evidence="9 10">
    <name type="scientific">Stereocaulon virgatum</name>
    <dbReference type="NCBI Taxonomy" id="373712"/>
    <lineage>
        <taxon>Eukaryota</taxon>
        <taxon>Fungi</taxon>
        <taxon>Dikarya</taxon>
        <taxon>Ascomycota</taxon>
        <taxon>Pezizomycotina</taxon>
        <taxon>Lecanoromycetes</taxon>
        <taxon>OSLEUM clade</taxon>
        <taxon>Lecanoromycetidae</taxon>
        <taxon>Lecanorales</taxon>
        <taxon>Lecanorineae</taxon>
        <taxon>Stereocaulaceae</taxon>
        <taxon>Stereocaulon</taxon>
    </lineage>
</organism>
<dbReference type="Proteomes" id="UP001590950">
    <property type="component" value="Unassembled WGS sequence"/>
</dbReference>
<proteinExistence type="predicted"/>
<keyword evidence="5" id="KW-0443">Lipid metabolism</keyword>
<dbReference type="PANTHER" id="PTHR21212:SF0">
    <property type="entry name" value="SEIPIN"/>
    <property type="match status" value="1"/>
</dbReference>
<dbReference type="CDD" id="cd23995">
    <property type="entry name" value="Seipin_BSCL2_like"/>
    <property type="match status" value="1"/>
</dbReference>
<evidence type="ECO:0000256" key="7">
    <source>
        <dbReference type="SAM" id="MobiDB-lite"/>
    </source>
</evidence>
<evidence type="ECO:0008006" key="11">
    <source>
        <dbReference type="Google" id="ProtNLM"/>
    </source>
</evidence>
<comment type="caution">
    <text evidence="9">The sequence shown here is derived from an EMBL/GenBank/DDBJ whole genome shotgun (WGS) entry which is preliminary data.</text>
</comment>
<keyword evidence="2 8" id="KW-0812">Transmembrane</keyword>
<evidence type="ECO:0000313" key="9">
    <source>
        <dbReference type="EMBL" id="KAL2046295.1"/>
    </source>
</evidence>
<evidence type="ECO:0000256" key="4">
    <source>
        <dbReference type="ARBA" id="ARBA00022989"/>
    </source>
</evidence>
<comment type="subcellular location">
    <subcellularLocation>
        <location evidence="1">Endoplasmic reticulum membrane</location>
        <topology evidence="1">Multi-pass membrane protein</topology>
    </subcellularLocation>
</comment>
<feature type="region of interest" description="Disordered" evidence="7">
    <location>
        <begin position="318"/>
        <end position="429"/>
    </location>
</feature>
<feature type="compositionally biased region" description="Polar residues" evidence="7">
    <location>
        <begin position="15"/>
        <end position="26"/>
    </location>
</feature>
<evidence type="ECO:0000256" key="8">
    <source>
        <dbReference type="SAM" id="Phobius"/>
    </source>
</evidence>
<keyword evidence="4 8" id="KW-1133">Transmembrane helix</keyword>
<reference evidence="9 10" key="1">
    <citation type="submission" date="2024-09" db="EMBL/GenBank/DDBJ databases">
        <title>Rethinking Asexuality: The Enigmatic Case of Functional Sexual Genes in Lepraria (Stereocaulaceae).</title>
        <authorList>
            <person name="Doellman M."/>
            <person name="Sun Y."/>
            <person name="Barcenas-Pena A."/>
            <person name="Lumbsch H.T."/>
            <person name="Grewe F."/>
        </authorList>
    </citation>
    <scope>NUCLEOTIDE SEQUENCE [LARGE SCALE GENOMIC DNA]</scope>
    <source>
        <strain evidence="9 10">Mercado 3170</strain>
    </source>
</reference>
<evidence type="ECO:0000313" key="10">
    <source>
        <dbReference type="Proteomes" id="UP001590950"/>
    </source>
</evidence>
<feature type="compositionally biased region" description="Acidic residues" evidence="7">
    <location>
        <begin position="400"/>
        <end position="409"/>
    </location>
</feature>
<evidence type="ECO:0000256" key="5">
    <source>
        <dbReference type="ARBA" id="ARBA00023098"/>
    </source>
</evidence>
<feature type="transmembrane region" description="Helical" evidence="8">
    <location>
        <begin position="283"/>
        <end position="308"/>
    </location>
</feature>
<evidence type="ECO:0000256" key="2">
    <source>
        <dbReference type="ARBA" id="ARBA00022692"/>
    </source>
</evidence>
<evidence type="ECO:0000256" key="6">
    <source>
        <dbReference type="ARBA" id="ARBA00023136"/>
    </source>
</evidence>